<accession>A0A124GP93</accession>
<protein>
    <submittedName>
        <fullName evidence="1">Uncharacterized protein</fullName>
    </submittedName>
</protein>
<keyword evidence="1" id="KW-0496">Mitochondrion</keyword>
<evidence type="ECO:0000313" key="1">
    <source>
        <dbReference type="EMBL" id="KUM51273.1"/>
    </source>
</evidence>
<reference evidence="1" key="1">
    <citation type="journal article" date="2015" name="Genome Biol. Evol.">
        <title>Organellar Genomes of White Spruce (Picea glauca): Assembly and Annotation.</title>
        <authorList>
            <person name="Jackman S.D."/>
            <person name="Warren R.L."/>
            <person name="Gibb E.A."/>
            <person name="Vandervalk B.P."/>
            <person name="Mohamadi H."/>
            <person name="Chu J."/>
            <person name="Raymond A."/>
            <person name="Pleasance S."/>
            <person name="Coope R."/>
            <person name="Wildung M.R."/>
            <person name="Ritland C.E."/>
            <person name="Bousquet J."/>
            <person name="Jones S.J."/>
            <person name="Bohlmann J."/>
            <person name="Birol I."/>
        </authorList>
    </citation>
    <scope>NUCLEOTIDE SEQUENCE [LARGE SCALE GENOMIC DNA]</scope>
    <source>
        <tissue evidence="1">Flushing bud</tissue>
    </source>
</reference>
<comment type="caution">
    <text evidence="1">The sequence shown here is derived from an EMBL/GenBank/DDBJ whole genome shotgun (WGS) entry which is preliminary data.</text>
</comment>
<dbReference type="AlphaFoldDB" id="A0A124GP93"/>
<gene>
    <name evidence="1" type="ORF">ABT39_MTgene1120</name>
</gene>
<proteinExistence type="predicted"/>
<geneLocation type="mitochondrion" evidence="1"/>
<dbReference type="EMBL" id="LKAM01000001">
    <property type="protein sequence ID" value="KUM51273.1"/>
    <property type="molecule type" value="Genomic_DNA"/>
</dbReference>
<name>A0A124GP93_PICGL</name>
<organism evidence="1">
    <name type="scientific">Picea glauca</name>
    <name type="common">White spruce</name>
    <name type="synonym">Pinus glauca</name>
    <dbReference type="NCBI Taxonomy" id="3330"/>
    <lineage>
        <taxon>Eukaryota</taxon>
        <taxon>Viridiplantae</taxon>
        <taxon>Streptophyta</taxon>
        <taxon>Embryophyta</taxon>
        <taxon>Tracheophyta</taxon>
        <taxon>Spermatophyta</taxon>
        <taxon>Pinopsida</taxon>
        <taxon>Pinidae</taxon>
        <taxon>Conifers I</taxon>
        <taxon>Pinales</taxon>
        <taxon>Pinaceae</taxon>
        <taxon>Picea</taxon>
    </lineage>
</organism>
<sequence length="76" mass="8519">MPTIELSLEVLAWEAEHVSSSQARHSLSYPLQPTLNRQPQPPSLNLFRLPSVAVLNKPPSRSEQGIVLALDRVIFF</sequence>